<feature type="compositionally biased region" description="Low complexity" evidence="1">
    <location>
        <begin position="852"/>
        <end position="862"/>
    </location>
</feature>
<feature type="compositionally biased region" description="Low complexity" evidence="1">
    <location>
        <begin position="820"/>
        <end position="839"/>
    </location>
</feature>
<feature type="compositionally biased region" description="Polar residues" evidence="1">
    <location>
        <begin position="316"/>
        <end position="326"/>
    </location>
</feature>
<feature type="compositionally biased region" description="Polar residues" evidence="1">
    <location>
        <begin position="951"/>
        <end position="974"/>
    </location>
</feature>
<feature type="compositionally biased region" description="Basic and acidic residues" evidence="1">
    <location>
        <begin position="567"/>
        <end position="580"/>
    </location>
</feature>
<feature type="compositionally biased region" description="Low complexity" evidence="1">
    <location>
        <begin position="1079"/>
        <end position="1088"/>
    </location>
</feature>
<keyword evidence="3" id="KW-1185">Reference proteome</keyword>
<feature type="region of interest" description="Disordered" evidence="1">
    <location>
        <begin position="1"/>
        <end position="40"/>
    </location>
</feature>
<feature type="compositionally biased region" description="Low complexity" evidence="1">
    <location>
        <begin position="906"/>
        <end position="921"/>
    </location>
</feature>
<dbReference type="Proteomes" id="UP001176521">
    <property type="component" value="Unassembled WGS sequence"/>
</dbReference>
<feature type="compositionally biased region" description="Polar residues" evidence="1">
    <location>
        <begin position="1386"/>
        <end position="1395"/>
    </location>
</feature>
<feature type="compositionally biased region" description="Basic and acidic residues" evidence="1">
    <location>
        <begin position="74"/>
        <end position="85"/>
    </location>
</feature>
<organism evidence="2 3">
    <name type="scientific">Tilletia horrida</name>
    <dbReference type="NCBI Taxonomy" id="155126"/>
    <lineage>
        <taxon>Eukaryota</taxon>
        <taxon>Fungi</taxon>
        <taxon>Dikarya</taxon>
        <taxon>Basidiomycota</taxon>
        <taxon>Ustilaginomycotina</taxon>
        <taxon>Exobasidiomycetes</taxon>
        <taxon>Tilletiales</taxon>
        <taxon>Tilletiaceae</taxon>
        <taxon>Tilletia</taxon>
    </lineage>
</organism>
<feature type="compositionally biased region" description="Basic and acidic residues" evidence="1">
    <location>
        <begin position="1509"/>
        <end position="1521"/>
    </location>
</feature>
<feature type="compositionally biased region" description="Basic and acidic residues" evidence="1">
    <location>
        <begin position="863"/>
        <end position="878"/>
    </location>
</feature>
<feature type="region of interest" description="Disordered" evidence="1">
    <location>
        <begin position="62"/>
        <end position="147"/>
    </location>
</feature>
<feature type="compositionally biased region" description="Low complexity" evidence="1">
    <location>
        <begin position="1356"/>
        <end position="1385"/>
    </location>
</feature>
<feature type="compositionally biased region" description="Basic and acidic residues" evidence="1">
    <location>
        <begin position="518"/>
        <end position="541"/>
    </location>
</feature>
<feature type="compositionally biased region" description="Low complexity" evidence="1">
    <location>
        <begin position="607"/>
        <end position="621"/>
    </location>
</feature>
<feature type="compositionally biased region" description="Basic and acidic residues" evidence="1">
    <location>
        <begin position="1439"/>
        <end position="1449"/>
    </location>
</feature>
<proteinExistence type="predicted"/>
<feature type="compositionally biased region" description="Polar residues" evidence="1">
    <location>
        <begin position="272"/>
        <end position="301"/>
    </location>
</feature>
<feature type="compositionally biased region" description="Polar residues" evidence="1">
    <location>
        <begin position="62"/>
        <end position="73"/>
    </location>
</feature>
<accession>A0AAN6GDM3</accession>
<reference evidence="2" key="1">
    <citation type="journal article" date="2023" name="PhytoFront">
        <title>Draft Genome Resources of Seven Strains of Tilletia horrida, Causal Agent of Kernel Smut of Rice.</title>
        <authorList>
            <person name="Khanal S."/>
            <person name="Antony Babu S."/>
            <person name="Zhou X.G."/>
        </authorList>
    </citation>
    <scope>NUCLEOTIDE SEQUENCE</scope>
    <source>
        <strain evidence="2">TX3</strain>
    </source>
</reference>
<feature type="compositionally biased region" description="Basic and acidic residues" evidence="1">
    <location>
        <begin position="10"/>
        <end position="24"/>
    </location>
</feature>
<feature type="compositionally biased region" description="Gly residues" evidence="1">
    <location>
        <begin position="189"/>
        <end position="199"/>
    </location>
</feature>
<feature type="compositionally biased region" description="Low complexity" evidence="1">
    <location>
        <begin position="1473"/>
        <end position="1484"/>
    </location>
</feature>
<feature type="compositionally biased region" description="Low complexity" evidence="1">
    <location>
        <begin position="440"/>
        <end position="453"/>
    </location>
</feature>
<evidence type="ECO:0000313" key="3">
    <source>
        <dbReference type="Proteomes" id="UP001176521"/>
    </source>
</evidence>
<feature type="compositionally biased region" description="Basic and acidic residues" evidence="1">
    <location>
        <begin position="723"/>
        <end position="780"/>
    </location>
</feature>
<feature type="region of interest" description="Disordered" evidence="1">
    <location>
        <begin position="1309"/>
        <end position="1534"/>
    </location>
</feature>
<comment type="caution">
    <text evidence="2">The sequence shown here is derived from an EMBL/GenBank/DDBJ whole genome shotgun (WGS) entry which is preliminary data.</text>
</comment>
<feature type="compositionally biased region" description="Gly residues" evidence="1">
    <location>
        <begin position="1485"/>
        <end position="1503"/>
    </location>
</feature>
<evidence type="ECO:0000313" key="2">
    <source>
        <dbReference type="EMBL" id="KAK0531143.1"/>
    </source>
</evidence>
<feature type="compositionally biased region" description="Basic and acidic residues" evidence="1">
    <location>
        <begin position="645"/>
        <end position="703"/>
    </location>
</feature>
<feature type="compositionally biased region" description="Gly residues" evidence="1">
    <location>
        <begin position="1522"/>
        <end position="1534"/>
    </location>
</feature>
<sequence>MSQQQRPIRVKQEPRDEHSEETAALRKLSSQDPPPPGYVLRYSEQQRLCLWHNPSTAHWQHTPSTIAFFQQQQKQHDLPAHDAHHNNSSSAATVESDTRSRSSTAFDMASPASSSSSPLTAPAAATAAVSAPHAGPDGDELTRRAIARLRSIQPETLAALGSDFAVTNSSSNINGGAPAHAREGTGNSSRGGGGSGSGGSDSNDPMSAPPLRIMGVSAPVPSSTTDEPGFPSFAPFFHPVTRGTLQGIFGEWQPAASDSPARPTSLLDRLKQTASTTPLSDRLTAQSSQQTPAKQQNQKTANGAEEGAASHGPAAESSSDNGHFANAAQNLSLLARLQGGSNASNDAGPPRAVELHRVVSIRGVATTDTPDHTPPASSAPAPPRQSAGVEHADNAIPPGSVDGAPINAESTDQTRRPDSHNHRRVVSVDNQHRDRPPAPRSSSPASSRSQRPQGQDPNDRSVGFHDAPRPAEDPRRREREDDRRPSHPPYPSPSTSNTSRFGAAPPSSSASSQHPSRRSPERERNRGREHSHSPRHERAPDRLSTSTRYADDPRWSGLHISSAPGETPRRQPERDYERTSSYRHSGPPGGHDYNYDYDYDRERDRVPSSQSRPSLSPRASRTNLYQNEYDRRRGPPPPPMMMSPDNDRYPHHRRSSTDWELDRFERERDWERGRERDRDRDWERRRDDEGARRQWFADEDERRRRAAYAEQQIQQQQERKRKQVADEETRKTADETERSRKNLEEQRQKVLEARRLREQKEDEVRRAEEVRVRLEQEREAAAAAAKAKAEAEAEAETARVRAEDEQRARAAAQQEEEQAQRLAAQAEADARARAQASAEAEAEQIRAKLKAKAAATAALQQRLQKEKEVEAARTRSLQERLQLGDAPQQQQQQASGRRTRNGDTGELASLSSSSPSLPLEARFGIARRSGSPERNHSIAGAAAANGGQGVPRTSGSTKDPSASTTAMATANGSNKRPRDAVEEETSGPSNKARRTQDGGVQDAPRPETGLSLAERLALPVSQHNDNRRKEASPAAPAAEDGMPLGISIAGAGRQRRSGAAGALPDALKAAGGSGGGSAGPSSARASPGFGLPSPSVGDASSSASAAASLIDRPVPAPHQHQQAPASLSIANVASFSAHPAGGFFSHEGSGADMGATGLSISTPGQLSDQEKRAMALRMRELEYKMMQTEYEMLKIRMGGDFPGQSSGGGGGALSEQLSSSSMIAVAPLSFMGGHMVQGPGLSLMGGSDMLASATAAGGSGNNAPPGSQYPSLLATGIAGRATGMAAPAGAVEHDGAAPIVEIAGRARQVMPAPSVEAEDDDAAPDRLSTATDDEADAPTSPAAVPEESLPVEGKGRASASAAKKGKDAASGQHQQQQQQKQQRSQGSKLPVSTSLPPRPPPPTANASADSAEENPTILPSTLSIAARLQSPPPPLASERQQRNGSRDAARAVGGGRNAGGDRAAAHEKGGGERSAQAQSQSQSHRGGGGNGHGNRAKGGGGGSSYVPSRDPRSRANQDGPRHGGGGGQQGRGRR</sequence>
<dbReference type="EMBL" id="JAPDMQ010000194">
    <property type="protein sequence ID" value="KAK0531143.1"/>
    <property type="molecule type" value="Genomic_DNA"/>
</dbReference>
<evidence type="ECO:0000256" key="1">
    <source>
        <dbReference type="SAM" id="MobiDB-lite"/>
    </source>
</evidence>
<feature type="compositionally biased region" description="Low complexity" evidence="1">
    <location>
        <begin position="109"/>
        <end position="134"/>
    </location>
</feature>
<feature type="compositionally biased region" description="Low complexity" evidence="1">
    <location>
        <begin position="493"/>
        <end position="514"/>
    </location>
</feature>
<name>A0AAN6GDM3_9BASI</name>
<feature type="compositionally biased region" description="Basic and acidic residues" evidence="1">
    <location>
        <begin position="457"/>
        <end position="485"/>
    </location>
</feature>
<feature type="region of interest" description="Disordered" evidence="1">
    <location>
        <begin position="365"/>
        <end position="1045"/>
    </location>
</feature>
<feature type="region of interest" description="Disordered" evidence="1">
    <location>
        <begin position="166"/>
        <end position="326"/>
    </location>
</feature>
<protein>
    <submittedName>
        <fullName evidence="2">Uncharacterized protein</fullName>
    </submittedName>
</protein>
<feature type="compositionally biased region" description="Polar residues" evidence="1">
    <location>
        <begin position="86"/>
        <end position="105"/>
    </location>
</feature>
<feature type="compositionally biased region" description="Basic and acidic residues" evidence="1">
    <location>
        <begin position="787"/>
        <end position="808"/>
    </location>
</feature>
<gene>
    <name evidence="2" type="ORF">OC842_003706</name>
</gene>
<feature type="region of interest" description="Disordered" evidence="1">
    <location>
        <begin position="1069"/>
        <end position="1106"/>
    </location>
</feature>